<sequence length="298" mass="33785">MIDSRNNRDTRGIVSAAVAQLPGGTATMHSLNAGMVIHREAQIHYDYLSEARAFAIQLQSYMNMKLSPDAVTLVYEEVFGSHGKMHWFVHLRTPSDYGRLLDLVDHDKAFQDIYQEDRLPERGGGNWERIFVQGSFREHVIVPQHGFAREAMEELDPRSFLPPARHQIADANAPFLHSGNCGVLVLRSLQARYESRDLARFYLSEWQTAVNARLGGSATVAQFEEMWGTQDRLHLLIHFRDLDACHALRQLEATDAELRALMGKPRVDLRGERAAWGGLFETGSMHDVVMLAVEPNRH</sequence>
<proteinExistence type="predicted"/>
<reference evidence="2" key="1">
    <citation type="submission" date="2023-07" db="EMBL/GenBank/DDBJ databases">
        <title>Verminephrobacter genomes.</title>
        <authorList>
            <person name="Lund M.B."/>
        </authorList>
    </citation>
    <scope>NUCLEOTIDE SEQUENCE [LARGE SCALE GENOMIC DNA]</scope>
    <source>
        <strain evidence="2">AtM5-05</strain>
    </source>
</reference>
<dbReference type="EMBL" id="QZCW01000002">
    <property type="protein sequence ID" value="MCW5321933.1"/>
    <property type="molecule type" value="Genomic_DNA"/>
</dbReference>
<evidence type="ECO:0000313" key="2">
    <source>
        <dbReference type="Proteomes" id="UP001208935"/>
    </source>
</evidence>
<name>A0ABT3KUB8_9BURK</name>
<dbReference type="Proteomes" id="UP001208935">
    <property type="component" value="Unassembled WGS sequence"/>
</dbReference>
<gene>
    <name evidence="1" type="ORF">D5039_12435</name>
</gene>
<evidence type="ECO:0000313" key="1">
    <source>
        <dbReference type="EMBL" id="MCW5321933.1"/>
    </source>
</evidence>
<keyword evidence="2" id="KW-1185">Reference proteome</keyword>
<comment type="caution">
    <text evidence="1">The sequence shown here is derived from an EMBL/GenBank/DDBJ whole genome shotgun (WGS) entry which is preliminary data.</text>
</comment>
<accession>A0ABT3KUB8</accession>
<protein>
    <submittedName>
        <fullName evidence="1">Uncharacterized protein</fullName>
    </submittedName>
</protein>
<dbReference type="InterPro" id="IPR046102">
    <property type="entry name" value="DUF6039"/>
</dbReference>
<organism evidence="1 2">
    <name type="scientific">Verminephrobacter aporrectodeae subsp. tuberculatae</name>
    <dbReference type="NCBI Taxonomy" id="1110392"/>
    <lineage>
        <taxon>Bacteria</taxon>
        <taxon>Pseudomonadati</taxon>
        <taxon>Pseudomonadota</taxon>
        <taxon>Betaproteobacteria</taxon>
        <taxon>Burkholderiales</taxon>
        <taxon>Comamonadaceae</taxon>
        <taxon>Verminephrobacter</taxon>
    </lineage>
</organism>
<dbReference type="Pfam" id="PF19505">
    <property type="entry name" value="DUF6039"/>
    <property type="match status" value="1"/>
</dbReference>